<organism evidence="2 3">
    <name type="scientific">Anaerovibrio slackiae</name>
    <dbReference type="NCBI Taxonomy" id="2652309"/>
    <lineage>
        <taxon>Bacteria</taxon>
        <taxon>Bacillati</taxon>
        <taxon>Bacillota</taxon>
        <taxon>Negativicutes</taxon>
        <taxon>Selenomonadales</taxon>
        <taxon>Selenomonadaceae</taxon>
        <taxon>Anaerovibrio</taxon>
    </lineage>
</organism>
<dbReference type="GeneID" id="96779224"/>
<sequence>MIIKKYFATLFICLGVLIGNMALAASSASAADAWVYEKNGIDTYVVTDSVNYNTGFKAGYAIVDIKHVHHNSGSLVSRRTFSFNHFIDAGINTISIWDEVNEFSLGTIDDNPEGAAIYSWLKANE</sequence>
<name>A0A6I2UKN2_9FIRM</name>
<evidence type="ECO:0000256" key="1">
    <source>
        <dbReference type="SAM" id="SignalP"/>
    </source>
</evidence>
<proteinExistence type="predicted"/>
<dbReference type="RefSeq" id="WP_154407457.1">
    <property type="nucleotide sequence ID" value="NZ_VUNR01000020.1"/>
</dbReference>
<keyword evidence="3" id="KW-1185">Reference proteome</keyword>
<comment type="caution">
    <text evidence="2">The sequence shown here is derived from an EMBL/GenBank/DDBJ whole genome shotgun (WGS) entry which is preliminary data.</text>
</comment>
<evidence type="ECO:0000313" key="2">
    <source>
        <dbReference type="EMBL" id="MSU09286.1"/>
    </source>
</evidence>
<feature type="chain" id="PRO_5026230582" evidence="1">
    <location>
        <begin position="25"/>
        <end position="125"/>
    </location>
</feature>
<reference evidence="2 3" key="1">
    <citation type="submission" date="2019-08" db="EMBL/GenBank/DDBJ databases">
        <title>In-depth cultivation of the pig gut microbiome towards novel bacterial diversity and tailored functional studies.</title>
        <authorList>
            <person name="Wylensek D."/>
            <person name="Hitch T.C.A."/>
            <person name="Clavel T."/>
        </authorList>
    </citation>
    <scope>NUCLEOTIDE SEQUENCE [LARGE SCALE GENOMIC DNA]</scope>
    <source>
        <strain evidence="2 3">WCA-693-APC-5D-A</strain>
    </source>
</reference>
<protein>
    <submittedName>
        <fullName evidence="2">Uncharacterized protein</fullName>
    </submittedName>
</protein>
<keyword evidence="1" id="KW-0732">Signal</keyword>
<accession>A0A6I2UKN2</accession>
<evidence type="ECO:0000313" key="3">
    <source>
        <dbReference type="Proteomes" id="UP000433181"/>
    </source>
</evidence>
<dbReference type="AlphaFoldDB" id="A0A6I2UKN2"/>
<dbReference type="Proteomes" id="UP000433181">
    <property type="component" value="Unassembled WGS sequence"/>
</dbReference>
<gene>
    <name evidence="2" type="ORF">FYJ84_09840</name>
</gene>
<feature type="signal peptide" evidence="1">
    <location>
        <begin position="1"/>
        <end position="24"/>
    </location>
</feature>
<dbReference type="EMBL" id="VUNR01000020">
    <property type="protein sequence ID" value="MSU09286.1"/>
    <property type="molecule type" value="Genomic_DNA"/>
</dbReference>